<feature type="signal peptide" evidence="2">
    <location>
        <begin position="1"/>
        <end position="22"/>
    </location>
</feature>
<dbReference type="OrthoDB" id="1903945at2759"/>
<dbReference type="Pfam" id="PF21529">
    <property type="entry name" value="GLV1-2"/>
    <property type="match status" value="1"/>
</dbReference>
<feature type="compositionally biased region" description="Low complexity" evidence="1">
    <location>
        <begin position="123"/>
        <end position="132"/>
    </location>
</feature>
<reference evidence="4" key="1">
    <citation type="submission" date="2013-01" db="EMBL/GenBank/DDBJ databases">
        <title>Draft Genome Sequence of a Mulberry Tree, Morus notabilis C.K. Schneid.</title>
        <authorList>
            <person name="He N."/>
            <person name="Zhao S."/>
        </authorList>
    </citation>
    <scope>NUCLEOTIDE SEQUENCE</scope>
</reference>
<dbReference type="Proteomes" id="UP000030645">
    <property type="component" value="Unassembled WGS sequence"/>
</dbReference>
<keyword evidence="2" id="KW-0732">Signal</keyword>
<name>W9RIF5_9ROSA</name>
<organism evidence="3 4">
    <name type="scientific">Morus notabilis</name>
    <dbReference type="NCBI Taxonomy" id="981085"/>
    <lineage>
        <taxon>Eukaryota</taxon>
        <taxon>Viridiplantae</taxon>
        <taxon>Streptophyta</taxon>
        <taxon>Embryophyta</taxon>
        <taxon>Tracheophyta</taxon>
        <taxon>Spermatophyta</taxon>
        <taxon>Magnoliopsida</taxon>
        <taxon>eudicotyledons</taxon>
        <taxon>Gunneridae</taxon>
        <taxon>Pentapetalae</taxon>
        <taxon>rosids</taxon>
        <taxon>fabids</taxon>
        <taxon>Rosales</taxon>
        <taxon>Moraceae</taxon>
        <taxon>Moreae</taxon>
        <taxon>Morus</taxon>
    </lineage>
</organism>
<keyword evidence="4" id="KW-1185">Reference proteome</keyword>
<evidence type="ECO:0008006" key="5">
    <source>
        <dbReference type="Google" id="ProtNLM"/>
    </source>
</evidence>
<evidence type="ECO:0000313" key="3">
    <source>
        <dbReference type="EMBL" id="EXB79360.1"/>
    </source>
</evidence>
<feature type="region of interest" description="Disordered" evidence="1">
    <location>
        <begin position="72"/>
        <end position="141"/>
    </location>
</feature>
<evidence type="ECO:0000256" key="2">
    <source>
        <dbReference type="SAM" id="SignalP"/>
    </source>
</evidence>
<evidence type="ECO:0000256" key="1">
    <source>
        <dbReference type="SAM" id="MobiDB-lite"/>
    </source>
</evidence>
<dbReference type="PANTHER" id="PTHR33743">
    <property type="entry name" value="PROTEIN GOLVEN 6-RELATED"/>
    <property type="match status" value="1"/>
</dbReference>
<feature type="compositionally biased region" description="Polar residues" evidence="1">
    <location>
        <begin position="100"/>
        <end position="114"/>
    </location>
</feature>
<dbReference type="InterPro" id="IPR049306">
    <property type="entry name" value="GLV1-2"/>
</dbReference>
<gene>
    <name evidence="3" type="ORF">L484_009946</name>
</gene>
<sequence length="164" mass="18184">MRPFFTVSLLLLSLLLSEQVQGIRLEKGYYMSVEQHKSIHILEKENTLTKTNNIGVTQEAVVCKDGNCSGNNRKLLSVTPSTTTTTTAKNEKNGKTKANPISNGEKGTNRSQNYGHGEEEKSSSSTVNSLSTSEEHPEYAHYPDVIDLAEMDYSPARRKTPIHN</sequence>
<dbReference type="EMBL" id="KE344786">
    <property type="protein sequence ID" value="EXB79360.1"/>
    <property type="molecule type" value="Genomic_DNA"/>
</dbReference>
<dbReference type="eggNOG" id="ENOG502S8JY">
    <property type="taxonomic scope" value="Eukaryota"/>
</dbReference>
<evidence type="ECO:0000313" key="4">
    <source>
        <dbReference type="Proteomes" id="UP000030645"/>
    </source>
</evidence>
<proteinExistence type="predicted"/>
<dbReference type="AlphaFoldDB" id="W9RIF5"/>
<feature type="compositionally biased region" description="Polar residues" evidence="1">
    <location>
        <begin position="72"/>
        <end position="81"/>
    </location>
</feature>
<dbReference type="KEGG" id="mnt:21393261"/>
<feature type="chain" id="PRO_5004931425" description="Phytosulfokine-beta" evidence="2">
    <location>
        <begin position="23"/>
        <end position="164"/>
    </location>
</feature>
<accession>W9RIF5</accession>
<protein>
    <recommendedName>
        <fullName evidence="5">Phytosulfokine-beta</fullName>
    </recommendedName>
</protein>
<dbReference type="PANTHER" id="PTHR33743:SF19">
    <property type="entry name" value="PROTEIN GOLVEN 6"/>
    <property type="match status" value="1"/>
</dbReference>